<evidence type="ECO:0000313" key="2">
    <source>
        <dbReference type="EMBL" id="GAG20220.1"/>
    </source>
</evidence>
<proteinExistence type="predicted"/>
<sequence>MDTETRNEAGNTLFDQTPRQPPAGHQAGITNAVKQDYKRSFARATGLGVIAACHFDLF</sequence>
<feature type="non-terminal residue" evidence="2">
    <location>
        <position position="58"/>
    </location>
</feature>
<comment type="caution">
    <text evidence="2">The sequence shown here is derived from an EMBL/GenBank/DDBJ whole genome shotgun (WGS) entry which is preliminary data.</text>
</comment>
<evidence type="ECO:0000256" key="1">
    <source>
        <dbReference type="SAM" id="MobiDB-lite"/>
    </source>
</evidence>
<reference evidence="2" key="1">
    <citation type="journal article" date="2014" name="Front. Microbiol.">
        <title>High frequency of phylogenetically diverse reductive dehalogenase-homologous genes in deep subseafloor sedimentary metagenomes.</title>
        <authorList>
            <person name="Kawai M."/>
            <person name="Futagami T."/>
            <person name="Toyoda A."/>
            <person name="Takaki Y."/>
            <person name="Nishi S."/>
            <person name="Hori S."/>
            <person name="Arai W."/>
            <person name="Tsubouchi T."/>
            <person name="Morono Y."/>
            <person name="Uchiyama I."/>
            <person name="Ito T."/>
            <person name="Fujiyama A."/>
            <person name="Inagaki F."/>
            <person name="Takami H."/>
        </authorList>
    </citation>
    <scope>NUCLEOTIDE SEQUENCE</scope>
    <source>
        <strain evidence="2">Expedition CK06-06</strain>
    </source>
</reference>
<organism evidence="2">
    <name type="scientific">marine sediment metagenome</name>
    <dbReference type="NCBI Taxonomy" id="412755"/>
    <lineage>
        <taxon>unclassified sequences</taxon>
        <taxon>metagenomes</taxon>
        <taxon>ecological metagenomes</taxon>
    </lineage>
</organism>
<feature type="region of interest" description="Disordered" evidence="1">
    <location>
        <begin position="1"/>
        <end position="28"/>
    </location>
</feature>
<accession>X0VPQ2</accession>
<gene>
    <name evidence="2" type="ORF">S01H1_60386</name>
</gene>
<protein>
    <submittedName>
        <fullName evidence="2">Uncharacterized protein</fullName>
    </submittedName>
</protein>
<name>X0VPQ2_9ZZZZ</name>
<dbReference type="AlphaFoldDB" id="X0VPQ2"/>
<dbReference type="EMBL" id="BARS01039551">
    <property type="protein sequence ID" value="GAG20220.1"/>
    <property type="molecule type" value="Genomic_DNA"/>
</dbReference>
<feature type="compositionally biased region" description="Polar residues" evidence="1">
    <location>
        <begin position="8"/>
        <end position="18"/>
    </location>
</feature>